<evidence type="ECO:0000313" key="2">
    <source>
        <dbReference type="EMBL" id="MBK4735562.1"/>
    </source>
</evidence>
<dbReference type="Pfam" id="PF01814">
    <property type="entry name" value="Hemerythrin"/>
    <property type="match status" value="1"/>
</dbReference>
<dbReference type="PANTHER" id="PTHR35585">
    <property type="entry name" value="HHE DOMAIN PROTEIN (AFU_ORTHOLOGUE AFUA_4G00730)"/>
    <property type="match status" value="1"/>
</dbReference>
<accession>A0A934STT5</accession>
<sequence length="194" mass="21711">MQSITSKIAPSIANLIRLDHTHTLATWHQYDVDTSPGTKQALVNTICLALEIHAQMEEEIFYPAMRALDGTNPAVQKSQPEHDEMRRLITKLRGMQPTDAGYDDTVFELMRDVMHHVADEETILLPEAERMMGERLNELGAQWVKRRVELAAPRTGEIATNLIRSMPASSLMLAAGAVLAGTYLMKRNGRSHHA</sequence>
<dbReference type="Gene3D" id="1.20.120.520">
    <property type="entry name" value="nmb1532 protein domain like"/>
    <property type="match status" value="1"/>
</dbReference>
<protein>
    <submittedName>
        <fullName evidence="2">Hemerythrin domain-containing protein</fullName>
    </submittedName>
</protein>
<keyword evidence="3" id="KW-1185">Reference proteome</keyword>
<dbReference type="RefSeq" id="WP_200592348.1">
    <property type="nucleotide sequence ID" value="NZ_JAEPBG010000005.1"/>
</dbReference>
<evidence type="ECO:0000313" key="3">
    <source>
        <dbReference type="Proteomes" id="UP000622890"/>
    </source>
</evidence>
<feature type="domain" description="Hemerythrin-like" evidence="1">
    <location>
        <begin position="13"/>
        <end position="127"/>
    </location>
</feature>
<dbReference type="AlphaFoldDB" id="A0A934STT5"/>
<organism evidence="2 3">
    <name type="scientific">Noviherbaspirillum pedocola</name>
    <dbReference type="NCBI Taxonomy" id="2801341"/>
    <lineage>
        <taxon>Bacteria</taxon>
        <taxon>Pseudomonadati</taxon>
        <taxon>Pseudomonadota</taxon>
        <taxon>Betaproteobacteria</taxon>
        <taxon>Burkholderiales</taxon>
        <taxon>Oxalobacteraceae</taxon>
        <taxon>Noviherbaspirillum</taxon>
    </lineage>
</organism>
<dbReference type="PANTHER" id="PTHR35585:SF1">
    <property type="entry name" value="HHE DOMAIN PROTEIN (AFU_ORTHOLOGUE AFUA_4G00730)"/>
    <property type="match status" value="1"/>
</dbReference>
<dbReference type="Proteomes" id="UP000622890">
    <property type="component" value="Unassembled WGS sequence"/>
</dbReference>
<reference evidence="2" key="1">
    <citation type="submission" date="2021-01" db="EMBL/GenBank/DDBJ databases">
        <title>Genome sequence of strain Noviherbaspirillum sp. DKR-6.</title>
        <authorList>
            <person name="Chaudhary D.K."/>
        </authorList>
    </citation>
    <scope>NUCLEOTIDE SEQUENCE</scope>
    <source>
        <strain evidence="2">DKR-6</strain>
    </source>
</reference>
<evidence type="ECO:0000259" key="1">
    <source>
        <dbReference type="Pfam" id="PF01814"/>
    </source>
</evidence>
<dbReference type="EMBL" id="JAEPBG010000005">
    <property type="protein sequence ID" value="MBK4735562.1"/>
    <property type="molecule type" value="Genomic_DNA"/>
</dbReference>
<dbReference type="InterPro" id="IPR012312">
    <property type="entry name" value="Hemerythrin-like"/>
</dbReference>
<name>A0A934STT5_9BURK</name>
<proteinExistence type="predicted"/>
<gene>
    <name evidence="2" type="ORF">JJB74_13145</name>
</gene>
<dbReference type="CDD" id="cd12108">
    <property type="entry name" value="Hr-like"/>
    <property type="match status" value="1"/>
</dbReference>
<comment type="caution">
    <text evidence="2">The sequence shown here is derived from an EMBL/GenBank/DDBJ whole genome shotgun (WGS) entry which is preliminary data.</text>
</comment>